<dbReference type="InterPro" id="IPR006311">
    <property type="entry name" value="TAT_signal"/>
</dbReference>
<evidence type="ECO:0000256" key="1">
    <source>
        <dbReference type="SAM" id="SignalP"/>
    </source>
</evidence>
<gene>
    <name evidence="2" type="ORF">EBBID32_43660</name>
</gene>
<dbReference type="Proteomes" id="UP000013201">
    <property type="component" value="Unassembled WGS sequence"/>
</dbReference>
<comment type="caution">
    <text evidence="2">The sequence shown here is derived from an EMBL/GenBank/DDBJ whole genome shotgun (WGS) entry which is preliminary data.</text>
</comment>
<protein>
    <submittedName>
        <fullName evidence="2">Uncharacterized protein</fullName>
    </submittedName>
</protein>
<accession>N1MS06</accession>
<evidence type="ECO:0000313" key="2">
    <source>
        <dbReference type="EMBL" id="CCW19995.1"/>
    </source>
</evidence>
<proteinExistence type="predicted"/>
<name>N1MS06_9SPHN</name>
<dbReference type="RefSeq" id="WP_006966984.1">
    <property type="nucleotide sequence ID" value="NZ_CAVK010000244.1"/>
</dbReference>
<organism evidence="2 3">
    <name type="scientific">Sphingobium indicum BiD32</name>
    <dbReference type="NCBI Taxonomy" id="1301087"/>
    <lineage>
        <taxon>Bacteria</taxon>
        <taxon>Pseudomonadati</taxon>
        <taxon>Pseudomonadota</taxon>
        <taxon>Alphaproteobacteria</taxon>
        <taxon>Sphingomonadales</taxon>
        <taxon>Sphingomonadaceae</taxon>
        <taxon>Sphingobium</taxon>
    </lineage>
</organism>
<evidence type="ECO:0000313" key="3">
    <source>
        <dbReference type="Proteomes" id="UP000013201"/>
    </source>
</evidence>
<reference evidence="2 3" key="1">
    <citation type="submission" date="2013-03" db="EMBL/GenBank/DDBJ databases">
        <authorList>
            <person name="Le V."/>
        </authorList>
    </citation>
    <scope>NUCLEOTIDE SEQUENCE [LARGE SCALE GENOMIC DNA]</scope>
    <source>
        <strain evidence="2 3">BiD32</strain>
    </source>
</reference>
<dbReference type="AlphaFoldDB" id="N1MS06"/>
<keyword evidence="1" id="KW-0732">Signal</keyword>
<dbReference type="EMBL" id="CAVK010000244">
    <property type="protein sequence ID" value="CCW19995.1"/>
    <property type="molecule type" value="Genomic_DNA"/>
</dbReference>
<sequence>MTSPFSMRSALRLSGASLAACAIATLAAASAEALPLSSFKDQGIDHIFGSYAPRGDCAKEPRVTIDEKGMTFRANGREMKPPRVEYALTFMGARYEGIMAVFFPFPVSNNDFGRVLMFVNDGEKQGVIRFESDLPRGQRPDPFHAAFTGGGMFTLCKGSAPAGTPAPPRPEPAVAVQGIPAEWTNLASLVGKYPGSYAKDNIDLFDKGAVAAALKARMGPKMAVLRANLSAVSPLQRAGNYYYLSGNAQHQGGVEQAYVMIDPARRAVQVGLWERGKLTVYPPAAGGRLPVAPEIKTMLDNSPPETAVPLPGTPWEVVPVQGRAPIAYVSAAASPNIESLSLYCEGGKPYMAMLLNKPSVGNALTMTWNFSGRLVNIPVQRANANATQWIGGLTGTQLVPLLMQQNGTVMLRINGRLEGEASLSNSTAVLRNTLRGCVRL</sequence>
<keyword evidence="3" id="KW-1185">Reference proteome</keyword>
<feature type="signal peptide" evidence="1">
    <location>
        <begin position="1"/>
        <end position="33"/>
    </location>
</feature>
<dbReference type="PROSITE" id="PS51318">
    <property type="entry name" value="TAT"/>
    <property type="match status" value="1"/>
</dbReference>
<reference evidence="3" key="2">
    <citation type="submission" date="2013-04" db="EMBL/GenBank/DDBJ databases">
        <title>Bisphenol A degrading Sphingobium sp. strain BiD32.</title>
        <authorList>
            <person name="Nielsen J.L."/>
            <person name="Zhou N.A."/>
            <person name="Kjeldal H."/>
        </authorList>
    </citation>
    <scope>NUCLEOTIDE SEQUENCE [LARGE SCALE GENOMIC DNA]</scope>
    <source>
        <strain evidence="3">BiD32</strain>
    </source>
</reference>
<feature type="chain" id="PRO_5004109118" evidence="1">
    <location>
        <begin position="34"/>
        <end position="440"/>
    </location>
</feature>